<gene>
    <name evidence="2" type="ORF">O3P16_02885</name>
</gene>
<keyword evidence="1" id="KW-0472">Membrane</keyword>
<feature type="transmembrane region" description="Helical" evidence="1">
    <location>
        <begin position="82"/>
        <end position="103"/>
    </location>
</feature>
<reference evidence="2 3" key="1">
    <citation type="submission" date="2022-12" db="EMBL/GenBank/DDBJ databases">
        <title>Chitinophagaceae gen. sp. nov., a new member of the family Chitinophagaceae, isolated from soil in a chemical factory.</title>
        <authorList>
            <person name="Ke Z."/>
        </authorList>
    </citation>
    <scope>NUCLEOTIDE SEQUENCE [LARGE SCALE GENOMIC DNA]</scope>
    <source>
        <strain evidence="2 3">LY-5</strain>
    </source>
</reference>
<dbReference type="Pfam" id="PF05684">
    <property type="entry name" value="DUF819"/>
    <property type="match status" value="1"/>
</dbReference>
<feature type="transmembrane region" description="Helical" evidence="1">
    <location>
        <begin position="20"/>
        <end position="37"/>
    </location>
</feature>
<dbReference type="Proteomes" id="UP001210231">
    <property type="component" value="Unassembled WGS sequence"/>
</dbReference>
<accession>A0ABT4UG39</accession>
<feature type="transmembrane region" description="Helical" evidence="1">
    <location>
        <begin position="368"/>
        <end position="391"/>
    </location>
</feature>
<proteinExistence type="predicted"/>
<feature type="transmembrane region" description="Helical" evidence="1">
    <location>
        <begin position="149"/>
        <end position="171"/>
    </location>
</feature>
<feature type="transmembrane region" description="Helical" evidence="1">
    <location>
        <begin position="285"/>
        <end position="305"/>
    </location>
</feature>
<organism evidence="2 3">
    <name type="scientific">Polluticaenibacter yanchengensis</name>
    <dbReference type="NCBI Taxonomy" id="3014562"/>
    <lineage>
        <taxon>Bacteria</taxon>
        <taxon>Pseudomonadati</taxon>
        <taxon>Bacteroidota</taxon>
        <taxon>Chitinophagia</taxon>
        <taxon>Chitinophagales</taxon>
        <taxon>Chitinophagaceae</taxon>
        <taxon>Polluticaenibacter</taxon>
    </lineage>
</organism>
<feature type="transmembrane region" description="Helical" evidence="1">
    <location>
        <begin position="311"/>
        <end position="330"/>
    </location>
</feature>
<keyword evidence="1" id="KW-0812">Transmembrane</keyword>
<dbReference type="RefSeq" id="WP_407030068.1">
    <property type="nucleotide sequence ID" value="NZ_JAQGEF010000002.1"/>
</dbReference>
<keyword evidence="1" id="KW-1133">Transmembrane helix</keyword>
<evidence type="ECO:0000313" key="2">
    <source>
        <dbReference type="EMBL" id="MDA3613740.1"/>
    </source>
</evidence>
<sequence length="397" mass="43502">MIIIFVKYTEQIKTGFFARFYNIVPAILLCYFLPSLLNTFKIVDTGDATLYNSMISYFLPVCIVYFTLSINLKAVKLLGSKAVIMFLTGSVGVMIGGPLAILICKPLMADLFQQYPDLWKGLSTIAGSWIGGAANQAAMKEMNHVDETVFSAMITLDVIVAYIWMALLLWLTKSASTIDRKLGVNDHVVTNLLNSKIEAKSTDEKGINQSLKWPLLIGTGFIITGVSHFMADILAPYIGLNYPELATFNFNNKFFWVIILSTTISLFLSGTRVRQIEKYGSVDIAGLLLYVIIATLGLKMDITAIFKMPELLLLCLVWIMFHILFMFLVAKIIKAPFFLVAVGSQANIGGPASAPVVAAAFAPQLAPFGVILAVLGYAVGTYGAYICGLLMKFVSNV</sequence>
<feature type="transmembrane region" description="Helical" evidence="1">
    <location>
        <begin position="49"/>
        <end position="70"/>
    </location>
</feature>
<feature type="transmembrane region" description="Helical" evidence="1">
    <location>
        <begin position="337"/>
        <end position="362"/>
    </location>
</feature>
<comment type="caution">
    <text evidence="2">The sequence shown here is derived from an EMBL/GenBank/DDBJ whole genome shotgun (WGS) entry which is preliminary data.</text>
</comment>
<feature type="transmembrane region" description="Helical" evidence="1">
    <location>
        <begin position="215"/>
        <end position="234"/>
    </location>
</feature>
<dbReference type="PANTHER" id="PTHR34289">
    <property type="entry name" value="PROTEIN, PUTATIVE (DUF819)-RELATED"/>
    <property type="match status" value="1"/>
</dbReference>
<dbReference type="EMBL" id="JAQGEF010000002">
    <property type="protein sequence ID" value="MDA3613740.1"/>
    <property type="molecule type" value="Genomic_DNA"/>
</dbReference>
<evidence type="ECO:0000313" key="3">
    <source>
        <dbReference type="Proteomes" id="UP001210231"/>
    </source>
</evidence>
<dbReference type="InterPro" id="IPR008537">
    <property type="entry name" value="DUF819"/>
</dbReference>
<feature type="transmembrane region" description="Helical" evidence="1">
    <location>
        <begin position="254"/>
        <end position="273"/>
    </location>
</feature>
<dbReference type="PANTHER" id="PTHR34289:SF8">
    <property type="entry name" value="DUF819 DOMAIN-CONTAINING PROTEIN"/>
    <property type="match status" value="1"/>
</dbReference>
<name>A0ABT4UG39_9BACT</name>
<evidence type="ECO:0000256" key="1">
    <source>
        <dbReference type="SAM" id="Phobius"/>
    </source>
</evidence>
<keyword evidence="3" id="KW-1185">Reference proteome</keyword>
<protein>
    <submittedName>
        <fullName evidence="2">DUF819 family protein</fullName>
    </submittedName>
</protein>